<sequence>MNLFDRFFRRQPPISDRAALADFIDAQSAFLVQKGIYEYSRARAGHYAKVLFAEEGFAKSVEHSRWQAYPLGLAMVGEMVEGVLRPHAGDRRRAMLDELTAMVLSVLDRYPVPPSIGEDAWLVARDELARRIELTAGHAPKRVMDIPEPLAETYFALMPIHEKLRGRDFATTRNYLRVSLCNIHDELISRIDRPALERAFVARAAE</sequence>
<dbReference type="AlphaFoldDB" id="A0A4U6BKV4"/>
<dbReference type="STRING" id="211460.YH63_13450"/>
<proteinExistence type="predicted"/>
<organism evidence="1 2">
    <name type="scientific">Afipia massiliensis</name>
    <dbReference type="NCBI Taxonomy" id="211460"/>
    <lineage>
        <taxon>Bacteria</taxon>
        <taxon>Pseudomonadati</taxon>
        <taxon>Pseudomonadota</taxon>
        <taxon>Alphaproteobacteria</taxon>
        <taxon>Hyphomicrobiales</taxon>
        <taxon>Nitrobacteraceae</taxon>
        <taxon>Afipia</taxon>
    </lineage>
</organism>
<comment type="caution">
    <text evidence="1">The sequence shown here is derived from an EMBL/GenBank/DDBJ whole genome shotgun (WGS) entry which is preliminary data.</text>
</comment>
<protein>
    <submittedName>
        <fullName evidence="1">Uncharacterized protein</fullName>
    </submittedName>
</protein>
<evidence type="ECO:0000313" key="2">
    <source>
        <dbReference type="Proteomes" id="UP000034832"/>
    </source>
</evidence>
<accession>A0A4U6BKV4</accession>
<dbReference type="OrthoDB" id="7847174at2"/>
<dbReference type="RefSeq" id="WP_046828480.1">
    <property type="nucleotide sequence ID" value="NZ_LBIA02000001.1"/>
</dbReference>
<name>A0A4U6BKV4_9BRAD</name>
<gene>
    <name evidence="1" type="ORF">YH63_005475</name>
</gene>
<dbReference type="EMBL" id="LBIA02000001">
    <property type="protein sequence ID" value="TKT70900.1"/>
    <property type="molecule type" value="Genomic_DNA"/>
</dbReference>
<keyword evidence="2" id="KW-1185">Reference proteome</keyword>
<evidence type="ECO:0000313" key="1">
    <source>
        <dbReference type="EMBL" id="TKT70900.1"/>
    </source>
</evidence>
<reference evidence="1" key="1">
    <citation type="submission" date="2019-04" db="EMBL/GenBank/DDBJ databases">
        <title>Whole genome sequencing of cave bacteria.</title>
        <authorList>
            <person name="Gan H.M."/>
            <person name="Barton H."/>
            <person name="Savka M.A."/>
        </authorList>
    </citation>
    <scope>NUCLEOTIDE SEQUENCE [LARGE SCALE GENOMIC DNA]</scope>
    <source>
        <strain evidence="1">LC387</strain>
    </source>
</reference>
<dbReference type="Proteomes" id="UP000034832">
    <property type="component" value="Unassembled WGS sequence"/>
</dbReference>